<evidence type="ECO:0000313" key="4">
    <source>
        <dbReference type="Proteomes" id="UP000321157"/>
    </source>
</evidence>
<dbReference type="PRINTS" id="PR00111">
    <property type="entry name" value="ABHYDROLASE"/>
</dbReference>
<protein>
    <submittedName>
        <fullName evidence="3">Hydrolase</fullName>
    </submittedName>
</protein>
<dbReference type="Pfam" id="PF00561">
    <property type="entry name" value="Abhydrolase_1"/>
    <property type="match status" value="1"/>
</dbReference>
<dbReference type="PRINTS" id="PR00412">
    <property type="entry name" value="EPOXHYDRLASE"/>
</dbReference>
<feature type="domain" description="AB hydrolase-1" evidence="2">
    <location>
        <begin position="38"/>
        <end position="290"/>
    </location>
</feature>
<proteinExistence type="predicted"/>
<dbReference type="Gene3D" id="3.40.50.1820">
    <property type="entry name" value="alpha/beta hydrolase"/>
    <property type="match status" value="1"/>
</dbReference>
<accession>A0A511V2V9</accession>
<evidence type="ECO:0000259" key="2">
    <source>
        <dbReference type="Pfam" id="PF00561"/>
    </source>
</evidence>
<dbReference type="PANTHER" id="PTHR43329">
    <property type="entry name" value="EPOXIDE HYDROLASE"/>
    <property type="match status" value="1"/>
</dbReference>
<dbReference type="InterPro" id="IPR000639">
    <property type="entry name" value="Epox_hydrolase-like"/>
</dbReference>
<organism evidence="3 4">
    <name type="scientific">Aneurinibacillus danicus</name>
    <dbReference type="NCBI Taxonomy" id="267746"/>
    <lineage>
        <taxon>Bacteria</taxon>
        <taxon>Bacillati</taxon>
        <taxon>Bacillota</taxon>
        <taxon>Bacilli</taxon>
        <taxon>Bacillales</taxon>
        <taxon>Paenibacillaceae</taxon>
        <taxon>Aneurinibacillus group</taxon>
        <taxon>Aneurinibacillus</taxon>
    </lineage>
</organism>
<dbReference type="InterPro" id="IPR029058">
    <property type="entry name" value="AB_hydrolase_fold"/>
</dbReference>
<dbReference type="AlphaFoldDB" id="A0A511V2V9"/>
<dbReference type="GO" id="GO:0016787">
    <property type="term" value="F:hydrolase activity"/>
    <property type="evidence" value="ECO:0007669"/>
    <property type="project" value="UniProtKB-KW"/>
</dbReference>
<sequence length="303" mass="34198">MNYDKFLDLAPSDERWGHNEIVCDSGIKLHYVRQGAGKPVLLLHGWPGFWYDWRRVIPALAEKADVIAPDFRGFGASDKPDLPPAEGYTPQALAGDILSLIHQLNLENVMLVAHDIGATVAQTLTRMIPEKIDSLVLLNPPYPGIGSRRFDPAVQGQFWYQHFHNLPWAEELVGYDRNTVKMYLSHFYHHWTGKKEAVRPAEFEHIVDVYAAPQAFKWSIAYYRARAGARAKEAGAAPETMKIVQPVSVLWGEADPVILASWSDRLHEYFSDVRLHILNGVGHFVPFEAPDKVVEAITSLHSK</sequence>
<dbReference type="EMBL" id="BJXX01000032">
    <property type="protein sequence ID" value="GEN33247.1"/>
    <property type="molecule type" value="Genomic_DNA"/>
</dbReference>
<evidence type="ECO:0000313" key="3">
    <source>
        <dbReference type="EMBL" id="GEN33247.1"/>
    </source>
</evidence>
<dbReference type="RefSeq" id="WP_170230134.1">
    <property type="nucleotide sequence ID" value="NZ_BJXX01000032.1"/>
</dbReference>
<dbReference type="SUPFAM" id="SSF53474">
    <property type="entry name" value="alpha/beta-Hydrolases"/>
    <property type="match status" value="1"/>
</dbReference>
<name>A0A511V2V9_9BACL</name>
<keyword evidence="1 3" id="KW-0378">Hydrolase</keyword>
<keyword evidence="4" id="KW-1185">Reference proteome</keyword>
<dbReference type="Proteomes" id="UP000321157">
    <property type="component" value="Unassembled WGS sequence"/>
</dbReference>
<evidence type="ECO:0000256" key="1">
    <source>
        <dbReference type="ARBA" id="ARBA00022801"/>
    </source>
</evidence>
<dbReference type="InterPro" id="IPR000073">
    <property type="entry name" value="AB_hydrolase_1"/>
</dbReference>
<gene>
    <name evidence="3" type="ORF">ADA01nite_07070</name>
</gene>
<comment type="caution">
    <text evidence="3">The sequence shown here is derived from an EMBL/GenBank/DDBJ whole genome shotgun (WGS) entry which is preliminary data.</text>
</comment>
<reference evidence="3 4" key="1">
    <citation type="submission" date="2019-07" db="EMBL/GenBank/DDBJ databases">
        <title>Whole genome shotgun sequence of Aneurinibacillus danicus NBRC 102444.</title>
        <authorList>
            <person name="Hosoyama A."/>
            <person name="Uohara A."/>
            <person name="Ohji S."/>
            <person name="Ichikawa N."/>
        </authorList>
    </citation>
    <scope>NUCLEOTIDE SEQUENCE [LARGE SCALE GENOMIC DNA]</scope>
    <source>
        <strain evidence="3 4">NBRC 102444</strain>
    </source>
</reference>